<organism evidence="2 3">
    <name type="scientific">Streptomyces puniciscabiei</name>
    <dbReference type="NCBI Taxonomy" id="164348"/>
    <lineage>
        <taxon>Bacteria</taxon>
        <taxon>Bacillati</taxon>
        <taxon>Actinomycetota</taxon>
        <taxon>Actinomycetes</taxon>
        <taxon>Kitasatosporales</taxon>
        <taxon>Streptomycetaceae</taxon>
        <taxon>Streptomyces</taxon>
    </lineage>
</organism>
<comment type="caution">
    <text evidence="2">The sequence shown here is derived from an EMBL/GenBank/DDBJ whole genome shotgun (WGS) entry which is preliminary data.</text>
</comment>
<dbReference type="AlphaFoldDB" id="A0A542TI01"/>
<sequence length="95" mass="10184">MVRIQRKMGRRVPLARRWWLRRTPATYLRLGAFAGAAVFLAWVGLALSVIAGGGPRIVENTCKAKGQSCGAVISFTTPFLALALSAATFLTCSTS</sequence>
<dbReference type="EMBL" id="VFNX01000002">
    <property type="protein sequence ID" value="TQK86428.1"/>
    <property type="molecule type" value="Genomic_DNA"/>
</dbReference>
<accession>A0A542TI01</accession>
<evidence type="ECO:0000256" key="1">
    <source>
        <dbReference type="SAM" id="Phobius"/>
    </source>
</evidence>
<protein>
    <submittedName>
        <fullName evidence="2">Uncharacterized protein</fullName>
    </submittedName>
</protein>
<keyword evidence="1" id="KW-0812">Transmembrane</keyword>
<keyword evidence="3" id="KW-1185">Reference proteome</keyword>
<name>A0A542TI01_9ACTN</name>
<gene>
    <name evidence="2" type="ORF">FB563_6558</name>
</gene>
<reference evidence="2 3" key="1">
    <citation type="submission" date="2019-06" db="EMBL/GenBank/DDBJ databases">
        <title>Sequencing the genomes of 1000 actinobacteria strains.</title>
        <authorList>
            <person name="Klenk H.-P."/>
        </authorList>
    </citation>
    <scope>NUCLEOTIDE SEQUENCE [LARGE SCALE GENOMIC DNA]</scope>
    <source>
        <strain evidence="2 3">DSM 41929</strain>
    </source>
</reference>
<keyword evidence="1" id="KW-0472">Membrane</keyword>
<feature type="transmembrane region" description="Helical" evidence="1">
    <location>
        <begin position="71"/>
        <end position="92"/>
    </location>
</feature>
<dbReference type="Proteomes" id="UP000318103">
    <property type="component" value="Unassembled WGS sequence"/>
</dbReference>
<keyword evidence="1" id="KW-1133">Transmembrane helix</keyword>
<evidence type="ECO:0000313" key="3">
    <source>
        <dbReference type="Proteomes" id="UP000318103"/>
    </source>
</evidence>
<proteinExistence type="predicted"/>
<feature type="transmembrane region" description="Helical" evidence="1">
    <location>
        <begin position="26"/>
        <end position="51"/>
    </location>
</feature>
<evidence type="ECO:0000313" key="2">
    <source>
        <dbReference type="EMBL" id="TQK86428.1"/>
    </source>
</evidence>